<sequence>MKYDDASWHYGGEFPADLTGEAGATHTGMYVAWALLSGLSGDIHITDFPEDIPKLKDRAVTPGAFFLSACDGKFTDEDLSDEGNAFTAHYFNFDSGQYLADYERTLGQGLPDGPNSLYYVTDSWENFDKLKPVLDRRLSEWRANAG</sequence>
<dbReference type="InterPro" id="IPR057154">
    <property type="entry name" value="DUF7832"/>
</dbReference>
<protein>
    <recommendedName>
        <fullName evidence="1">DUF7832 domain-containing protein</fullName>
    </recommendedName>
</protein>
<proteinExistence type="predicted"/>
<dbReference type="Pfam" id="PF25191">
    <property type="entry name" value="DUF7832"/>
    <property type="match status" value="1"/>
</dbReference>
<gene>
    <name evidence="2" type="ORF">QF205_15590</name>
</gene>
<reference evidence="2" key="1">
    <citation type="journal article" date="2007" name="Int. J. Syst. Evol. Microbiol.">
        <title>Luteimonas composti sp. nov., a moderately thermophilic bacterium isolated from food waste.</title>
        <authorList>
            <person name="Young C.C."/>
            <person name="Kampfer P."/>
            <person name="Chen W.M."/>
            <person name="Yen W.S."/>
            <person name="Arun A.B."/>
            <person name="Lai W.A."/>
            <person name="Shen F.T."/>
            <person name="Rekha P.D."/>
            <person name="Lin K.Y."/>
            <person name="Chou J.H."/>
        </authorList>
    </citation>
    <scope>NUCLEOTIDE SEQUENCE</scope>
    <source>
        <strain evidence="2">CC-YY355</strain>
    </source>
</reference>
<evidence type="ECO:0000313" key="3">
    <source>
        <dbReference type="Proteomes" id="UP001160550"/>
    </source>
</evidence>
<reference evidence="2" key="2">
    <citation type="submission" date="2023-04" db="EMBL/GenBank/DDBJ databases">
        <authorList>
            <person name="Sun J.-Q."/>
        </authorList>
    </citation>
    <scope>NUCLEOTIDE SEQUENCE</scope>
    <source>
        <strain evidence="2">CC-YY355</strain>
    </source>
</reference>
<comment type="caution">
    <text evidence="2">The sequence shown here is derived from an EMBL/GenBank/DDBJ whole genome shotgun (WGS) entry which is preliminary data.</text>
</comment>
<name>A0ABT6MV41_9GAMM</name>
<dbReference type="EMBL" id="JARYGX010000027">
    <property type="protein sequence ID" value="MDH7454484.1"/>
    <property type="molecule type" value="Genomic_DNA"/>
</dbReference>
<keyword evidence="3" id="KW-1185">Reference proteome</keyword>
<accession>A0ABT6MV41</accession>
<organism evidence="2 3">
    <name type="scientific">Luteimonas composti</name>
    <dbReference type="NCBI Taxonomy" id="398257"/>
    <lineage>
        <taxon>Bacteria</taxon>
        <taxon>Pseudomonadati</taxon>
        <taxon>Pseudomonadota</taxon>
        <taxon>Gammaproteobacteria</taxon>
        <taxon>Lysobacterales</taxon>
        <taxon>Lysobacteraceae</taxon>
        <taxon>Luteimonas</taxon>
    </lineage>
</organism>
<feature type="domain" description="DUF7832" evidence="1">
    <location>
        <begin position="2"/>
        <end position="111"/>
    </location>
</feature>
<dbReference type="RefSeq" id="WP_280943701.1">
    <property type="nucleotide sequence ID" value="NZ_JARYGX010000027.1"/>
</dbReference>
<evidence type="ECO:0000313" key="2">
    <source>
        <dbReference type="EMBL" id="MDH7454484.1"/>
    </source>
</evidence>
<evidence type="ECO:0000259" key="1">
    <source>
        <dbReference type="Pfam" id="PF25191"/>
    </source>
</evidence>
<dbReference type="Proteomes" id="UP001160550">
    <property type="component" value="Unassembled WGS sequence"/>
</dbReference>